<evidence type="ECO:0000313" key="6">
    <source>
        <dbReference type="Proteomes" id="UP000678393"/>
    </source>
</evidence>
<dbReference type="Gene3D" id="3.30.420.40">
    <property type="match status" value="2"/>
</dbReference>
<comment type="similarity">
    <text evidence="1">Belongs to the FGGY kinase family.</text>
</comment>
<dbReference type="PIRSF" id="PIRSF000538">
    <property type="entry name" value="GlpK"/>
    <property type="match status" value="1"/>
</dbReference>
<dbReference type="Proteomes" id="UP000678393">
    <property type="component" value="Unassembled WGS sequence"/>
</dbReference>
<evidence type="ECO:0000256" key="3">
    <source>
        <dbReference type="ARBA" id="ARBA00022777"/>
    </source>
</evidence>
<sequence length="484" mass="52260">MATNISRNDSLWLGIDLGTTSVKVVLVDNGGSVVQSSSCPTAAQVESTAGSLGYEQDPRKILSTVDNLVCPLMMKFKENIRGIGITGQMHGVLMWQKCPNGRVDSLGDLGQFYVSNLYTWQDQRCTPEFLDTLPRASNSHQPVSTGHGCVTIFWLSRNQANFFQDGQFTSCGTIMDFLVSVLCGLDHPVTSDQLAASLGFFNRTNLSWDSVLHENQDFPHKLLPKIVPAGSCVGNVTASLTEWPSGIPVYVGLGDVQCAMYASLKDSCDAAINISTSIQLGFVIPAGSSDRVHHESPPSISFFPYFDGRLLALCAGLNGGNAISHFVECVAKWISDLGFSDSCDSASLMSRLQQLADKSKNDPSILTVHPIFFGERHDTDLCGHITGINATNFRSMGTIFRAVCEGIIDHLQDMVPVKYLQGRGISRLLVSGSVPVNNPIVMRRLIDVYAADVGLSVVVDDESVHAVGSAVGAARVIREYAETC</sequence>
<dbReference type="GO" id="GO:0005829">
    <property type="term" value="C:cytosol"/>
    <property type="evidence" value="ECO:0007669"/>
    <property type="project" value="TreeGrafter"/>
</dbReference>
<protein>
    <recommendedName>
        <fullName evidence="4">Carbohydrate kinase FGGY N-terminal domain-containing protein</fullName>
    </recommendedName>
</protein>
<keyword evidence="2" id="KW-0808">Transferase</keyword>
<organism evidence="5 6">
    <name type="scientific">Candidula unifasciata</name>
    <dbReference type="NCBI Taxonomy" id="100452"/>
    <lineage>
        <taxon>Eukaryota</taxon>
        <taxon>Metazoa</taxon>
        <taxon>Spiralia</taxon>
        <taxon>Lophotrochozoa</taxon>
        <taxon>Mollusca</taxon>
        <taxon>Gastropoda</taxon>
        <taxon>Heterobranchia</taxon>
        <taxon>Euthyneura</taxon>
        <taxon>Panpulmonata</taxon>
        <taxon>Eupulmonata</taxon>
        <taxon>Stylommatophora</taxon>
        <taxon>Helicina</taxon>
        <taxon>Helicoidea</taxon>
        <taxon>Geomitridae</taxon>
        <taxon>Candidula</taxon>
    </lineage>
</organism>
<accession>A0A8S3ZXL8</accession>
<dbReference type="PANTHER" id="PTHR10196">
    <property type="entry name" value="SUGAR KINASE"/>
    <property type="match status" value="1"/>
</dbReference>
<dbReference type="GO" id="GO:0050277">
    <property type="term" value="F:sedoheptulokinase activity"/>
    <property type="evidence" value="ECO:0007669"/>
    <property type="project" value="TreeGrafter"/>
</dbReference>
<dbReference type="OrthoDB" id="10264182at2759"/>
<evidence type="ECO:0000313" key="5">
    <source>
        <dbReference type="EMBL" id="CAG5132908.1"/>
    </source>
</evidence>
<gene>
    <name evidence="5" type="ORF">CUNI_LOCUS18466</name>
</gene>
<keyword evidence="6" id="KW-1185">Reference proteome</keyword>
<dbReference type="Pfam" id="PF00370">
    <property type="entry name" value="FGGY_N"/>
    <property type="match status" value="1"/>
</dbReference>
<dbReference type="PANTHER" id="PTHR10196:SF67">
    <property type="entry name" value="SEDOHEPTULOKINASE"/>
    <property type="match status" value="1"/>
</dbReference>
<evidence type="ECO:0000256" key="2">
    <source>
        <dbReference type="ARBA" id="ARBA00022679"/>
    </source>
</evidence>
<dbReference type="AlphaFoldDB" id="A0A8S3ZXL8"/>
<keyword evidence="3" id="KW-0418">Kinase</keyword>
<dbReference type="SUPFAM" id="SSF53067">
    <property type="entry name" value="Actin-like ATPase domain"/>
    <property type="match status" value="2"/>
</dbReference>
<name>A0A8S3ZXL8_9EUPU</name>
<dbReference type="InterPro" id="IPR018484">
    <property type="entry name" value="FGGY_N"/>
</dbReference>
<feature type="domain" description="Carbohydrate kinase FGGY N-terminal" evidence="4">
    <location>
        <begin position="11"/>
        <end position="260"/>
    </location>
</feature>
<dbReference type="EMBL" id="CAJHNH020005746">
    <property type="protein sequence ID" value="CAG5132908.1"/>
    <property type="molecule type" value="Genomic_DNA"/>
</dbReference>
<comment type="caution">
    <text evidence="5">The sequence shown here is derived from an EMBL/GenBank/DDBJ whole genome shotgun (WGS) entry which is preliminary data.</text>
</comment>
<dbReference type="InterPro" id="IPR043129">
    <property type="entry name" value="ATPase_NBD"/>
</dbReference>
<dbReference type="GO" id="GO:0006071">
    <property type="term" value="P:glycerol metabolic process"/>
    <property type="evidence" value="ECO:0007669"/>
    <property type="project" value="TreeGrafter"/>
</dbReference>
<evidence type="ECO:0000256" key="1">
    <source>
        <dbReference type="ARBA" id="ARBA00009156"/>
    </source>
</evidence>
<reference evidence="5" key="1">
    <citation type="submission" date="2021-04" db="EMBL/GenBank/DDBJ databases">
        <authorList>
            <consortium name="Molecular Ecology Group"/>
        </authorList>
    </citation>
    <scope>NUCLEOTIDE SEQUENCE</scope>
</reference>
<evidence type="ECO:0000259" key="4">
    <source>
        <dbReference type="Pfam" id="PF00370"/>
    </source>
</evidence>
<dbReference type="InterPro" id="IPR000577">
    <property type="entry name" value="Carb_kinase_FGGY"/>
</dbReference>
<proteinExistence type="inferred from homology"/>
<dbReference type="CDD" id="cd07777">
    <property type="entry name" value="ASKHA_NBD_FGGY_SHK"/>
    <property type="match status" value="1"/>
</dbReference>